<name>A0A3A8NBP4_9BACT</name>
<organism evidence="1 2">
    <name type="scientific">Corallococcus sicarius</name>
    <dbReference type="NCBI Taxonomy" id="2316726"/>
    <lineage>
        <taxon>Bacteria</taxon>
        <taxon>Pseudomonadati</taxon>
        <taxon>Myxococcota</taxon>
        <taxon>Myxococcia</taxon>
        <taxon>Myxococcales</taxon>
        <taxon>Cystobacterineae</taxon>
        <taxon>Myxococcaceae</taxon>
        <taxon>Corallococcus</taxon>
    </lineage>
</organism>
<evidence type="ECO:0000313" key="2">
    <source>
        <dbReference type="Proteomes" id="UP000273405"/>
    </source>
</evidence>
<dbReference type="AlphaFoldDB" id="A0A3A8NBP4"/>
<dbReference type="Proteomes" id="UP000273405">
    <property type="component" value="Unassembled WGS sequence"/>
</dbReference>
<reference evidence="2" key="1">
    <citation type="submission" date="2018-09" db="EMBL/GenBank/DDBJ databases">
        <authorList>
            <person name="Livingstone P.G."/>
            <person name="Whitworth D.E."/>
        </authorList>
    </citation>
    <scope>NUCLEOTIDE SEQUENCE [LARGE SCALE GENOMIC DNA]</scope>
    <source>
        <strain evidence="2">CA040B</strain>
    </source>
</reference>
<accession>A0A3A8NBP4</accession>
<dbReference type="EMBL" id="RAWG01000121">
    <property type="protein sequence ID" value="RKH40860.1"/>
    <property type="molecule type" value="Genomic_DNA"/>
</dbReference>
<dbReference type="RefSeq" id="WP_120626838.1">
    <property type="nucleotide sequence ID" value="NZ_RAWG01000121.1"/>
</dbReference>
<comment type="caution">
    <text evidence="1">The sequence shown here is derived from an EMBL/GenBank/DDBJ whole genome shotgun (WGS) entry which is preliminary data.</text>
</comment>
<proteinExistence type="predicted"/>
<gene>
    <name evidence="1" type="ORF">D7X12_19785</name>
</gene>
<protein>
    <submittedName>
        <fullName evidence="1">Uncharacterized protein</fullName>
    </submittedName>
</protein>
<keyword evidence="2" id="KW-1185">Reference proteome</keyword>
<sequence>MNAPRPLGEFQFGEFVTGFWLFTHRRRVHLGVFDRDRLEARSTLTFARLEADGQATPLRRIENESSSIRAVDARVVGPDMRFVLELNLRVPLQLTHTALEPLLDPTGPPTMFGPARPIGPWPQLDKRIQLDMGEQWSVADSLRPEQWLFNPRFSPGAPTASMSVNTADGQTLLLTDEGAPAGLLSDAALPQWWDRPGLRFVAFQRMVRPYRPFWALSRYTAPKLTPPSELWVADAGTAPRSLSAECKLGPVSGFALTEGPRGEPWLLALTRARAGVVIHALARNAKGWERVHEWPVDALATQLVALWHDNAWHIVLGHGEPATSLHYLRR</sequence>
<evidence type="ECO:0000313" key="1">
    <source>
        <dbReference type="EMBL" id="RKH40860.1"/>
    </source>
</evidence>